<comment type="caution">
    <text evidence="1">The sequence shown here is derived from an EMBL/GenBank/DDBJ whole genome shotgun (WGS) entry which is preliminary data.</text>
</comment>
<organism evidence="1 2">
    <name type="scientific">Nonomuraea muscovyensis</name>
    <dbReference type="NCBI Taxonomy" id="1124761"/>
    <lineage>
        <taxon>Bacteria</taxon>
        <taxon>Bacillati</taxon>
        <taxon>Actinomycetota</taxon>
        <taxon>Actinomycetes</taxon>
        <taxon>Streptosporangiales</taxon>
        <taxon>Streptosporangiaceae</taxon>
        <taxon>Nonomuraea</taxon>
    </lineage>
</organism>
<dbReference type="EMBL" id="JACHJB010000004">
    <property type="protein sequence ID" value="MBB6351250.1"/>
    <property type="molecule type" value="Genomic_DNA"/>
</dbReference>
<dbReference type="AlphaFoldDB" id="A0A7X0C9W9"/>
<dbReference type="RefSeq" id="WP_281394589.1">
    <property type="nucleotide sequence ID" value="NZ_JACHJB010000004.1"/>
</dbReference>
<proteinExistence type="predicted"/>
<sequence>MRSFPLNRRCLCGALLEHGSKRCHKCRARARWQRRKARHDGI</sequence>
<protein>
    <submittedName>
        <fullName evidence="1">Uncharacterized protein</fullName>
    </submittedName>
</protein>
<gene>
    <name evidence="1" type="ORF">FHU36_007833</name>
</gene>
<reference evidence="1 2" key="1">
    <citation type="submission" date="2020-08" db="EMBL/GenBank/DDBJ databases">
        <title>Sequencing the genomes of 1000 actinobacteria strains.</title>
        <authorList>
            <person name="Klenk H.-P."/>
        </authorList>
    </citation>
    <scope>NUCLEOTIDE SEQUENCE [LARGE SCALE GENOMIC DNA]</scope>
    <source>
        <strain evidence="1 2">DSM 45913</strain>
    </source>
</reference>
<accession>A0A7X0C9W9</accession>
<dbReference type="Proteomes" id="UP000583800">
    <property type="component" value="Unassembled WGS sequence"/>
</dbReference>
<keyword evidence="2" id="KW-1185">Reference proteome</keyword>
<evidence type="ECO:0000313" key="2">
    <source>
        <dbReference type="Proteomes" id="UP000583800"/>
    </source>
</evidence>
<name>A0A7X0C9W9_9ACTN</name>
<evidence type="ECO:0000313" key="1">
    <source>
        <dbReference type="EMBL" id="MBB6351250.1"/>
    </source>
</evidence>